<dbReference type="InterPro" id="IPR002656">
    <property type="entry name" value="Acyl_transf_3_dom"/>
</dbReference>
<evidence type="ECO:0000313" key="5">
    <source>
        <dbReference type="Proteomes" id="UP000297855"/>
    </source>
</evidence>
<feature type="transmembrane region" description="Helical" evidence="1">
    <location>
        <begin position="98"/>
        <end position="117"/>
    </location>
</feature>
<sequence length="655" mass="74579">MADIFVKVKRKDSLIRFNMQLLLHKNAKYRPDIDGLRAVAVLLVVGFHAFPEYVSGGFIGVDVFFVISGFLISGIIFDQLNEERFSLKDFYSRRINRLFPALIVVLVCCGIFGWFILLPAEYKNLGKHTFGGSFFLSNIFLWREAGYFDSGSSEKPLLHLWSLGIEEQFYILWPFLLMFVWKKSKRKLELIVALFLISFLFEIGITKSHPVAAFYSPLARFWELFLGAVLAAAIRSDAYKHWIISPRFLSLIGLGLIFSSAFLLNEKSVFPGWRAIFPSLGAVFVISDLNRSWLNRNILSNKMFVFIGLISFPIYLWHWPILSFVHILEGQTPTILVRTICVFLSLFFAVLTYRYIESPLRIDRRFTVPLICVMIVLGGFGFYTFRVSGLALGKKEIGAVREIAAAIGDRDYPQTSEEGKLQLNSLSGRSEAAVLFLGDSHMEHYWPRLKEIYSSSKPILSSTFATCNSCPFLPNSRISGEGTDCGRIYNESIKMARESKYVKIAFSSYWDGYEKEFVNSESIRAFGEDIRSLVKMNKDVYVLLSSPADSHLDPKLLINPRYDWLFGRGKISDKADPIDKTRLISKNSSISKDLAEVIERNGGTVIDPFEYFCSKDVCPKLDGELPIYSDSHHLRPFFVIQKAIFLDEIVLSGGR</sequence>
<dbReference type="GO" id="GO:0009103">
    <property type="term" value="P:lipopolysaccharide biosynthetic process"/>
    <property type="evidence" value="ECO:0007669"/>
    <property type="project" value="TreeGrafter"/>
</dbReference>
<feature type="transmembrane region" description="Helical" evidence="1">
    <location>
        <begin position="57"/>
        <end position="77"/>
    </location>
</feature>
<dbReference type="EMBL" id="RQEV01000012">
    <property type="protein sequence ID" value="TGK17281.1"/>
    <property type="molecule type" value="Genomic_DNA"/>
</dbReference>
<keyword evidence="4" id="KW-0808">Transferase</keyword>
<name>A0A4R9GN68_9LEPT</name>
<keyword evidence="5" id="KW-1185">Reference proteome</keyword>
<dbReference type="GO" id="GO:0016747">
    <property type="term" value="F:acyltransferase activity, transferring groups other than amino-acyl groups"/>
    <property type="evidence" value="ECO:0007669"/>
    <property type="project" value="InterPro"/>
</dbReference>
<dbReference type="InterPro" id="IPR050879">
    <property type="entry name" value="Acyltransferase_3"/>
</dbReference>
<feature type="transmembrane region" description="Helical" evidence="1">
    <location>
        <begin position="35"/>
        <end position="51"/>
    </location>
</feature>
<feature type="transmembrane region" description="Helical" evidence="1">
    <location>
        <begin position="303"/>
        <end position="323"/>
    </location>
</feature>
<evidence type="ECO:0000259" key="3">
    <source>
        <dbReference type="Pfam" id="PF19040"/>
    </source>
</evidence>
<evidence type="ECO:0000259" key="2">
    <source>
        <dbReference type="Pfam" id="PF01757"/>
    </source>
</evidence>
<protein>
    <submittedName>
        <fullName evidence="4">Acyltransferase</fullName>
    </submittedName>
</protein>
<keyword evidence="1" id="KW-0472">Membrane</keyword>
<reference evidence="4" key="1">
    <citation type="journal article" date="2019" name="PLoS Negl. Trop. Dis.">
        <title>Revisiting the worldwide diversity of Leptospira species in the environment.</title>
        <authorList>
            <person name="Vincent A.T."/>
            <person name="Schiettekatte O."/>
            <person name="Bourhy P."/>
            <person name="Veyrier F.J."/>
            <person name="Picardeau M."/>
        </authorList>
    </citation>
    <scope>NUCLEOTIDE SEQUENCE [LARGE SCALE GENOMIC DNA]</scope>
    <source>
        <strain evidence="4">SCS5</strain>
    </source>
</reference>
<dbReference type="Pfam" id="PF19040">
    <property type="entry name" value="SGNH"/>
    <property type="match status" value="1"/>
</dbReference>
<feature type="domain" description="Acyltransferase 3" evidence="2">
    <location>
        <begin position="32"/>
        <end position="354"/>
    </location>
</feature>
<feature type="transmembrane region" description="Helical" evidence="1">
    <location>
        <begin position="246"/>
        <end position="264"/>
    </location>
</feature>
<dbReference type="PANTHER" id="PTHR23028">
    <property type="entry name" value="ACETYLTRANSFERASE"/>
    <property type="match status" value="1"/>
</dbReference>
<gene>
    <name evidence="4" type="ORF">EHO61_12785</name>
</gene>
<feature type="transmembrane region" description="Helical" evidence="1">
    <location>
        <begin position="335"/>
        <end position="356"/>
    </location>
</feature>
<dbReference type="AlphaFoldDB" id="A0A4R9GN68"/>
<keyword evidence="1" id="KW-1133">Transmembrane helix</keyword>
<feature type="transmembrane region" description="Helical" evidence="1">
    <location>
        <begin position="188"/>
        <end position="206"/>
    </location>
</feature>
<accession>A0A4R9GN68</accession>
<dbReference type="GO" id="GO:0016020">
    <property type="term" value="C:membrane"/>
    <property type="evidence" value="ECO:0007669"/>
    <property type="project" value="TreeGrafter"/>
</dbReference>
<proteinExistence type="predicted"/>
<dbReference type="Pfam" id="PF01757">
    <property type="entry name" value="Acyl_transf_3"/>
    <property type="match status" value="1"/>
</dbReference>
<keyword evidence="4" id="KW-0012">Acyltransferase</keyword>
<comment type="caution">
    <text evidence="4">The sequence shown here is derived from an EMBL/GenBank/DDBJ whole genome shotgun (WGS) entry which is preliminary data.</text>
</comment>
<evidence type="ECO:0000313" key="4">
    <source>
        <dbReference type="EMBL" id="TGK17281.1"/>
    </source>
</evidence>
<keyword evidence="1" id="KW-0812">Transmembrane</keyword>
<feature type="domain" description="SGNH" evidence="3">
    <location>
        <begin position="430"/>
        <end position="636"/>
    </location>
</feature>
<organism evidence="4 5">
    <name type="scientific">Leptospira fluminis</name>
    <dbReference type="NCBI Taxonomy" id="2484979"/>
    <lineage>
        <taxon>Bacteria</taxon>
        <taxon>Pseudomonadati</taxon>
        <taxon>Spirochaetota</taxon>
        <taxon>Spirochaetia</taxon>
        <taxon>Leptospirales</taxon>
        <taxon>Leptospiraceae</taxon>
        <taxon>Leptospira</taxon>
    </lineage>
</organism>
<feature type="transmembrane region" description="Helical" evidence="1">
    <location>
        <begin position="158"/>
        <end position="181"/>
    </location>
</feature>
<evidence type="ECO:0000256" key="1">
    <source>
        <dbReference type="SAM" id="Phobius"/>
    </source>
</evidence>
<dbReference type="InterPro" id="IPR043968">
    <property type="entry name" value="SGNH"/>
</dbReference>
<dbReference type="PANTHER" id="PTHR23028:SF53">
    <property type="entry name" value="ACYL_TRANSF_3 DOMAIN-CONTAINING PROTEIN"/>
    <property type="match status" value="1"/>
</dbReference>
<dbReference type="Proteomes" id="UP000297855">
    <property type="component" value="Unassembled WGS sequence"/>
</dbReference>
<feature type="transmembrane region" description="Helical" evidence="1">
    <location>
        <begin position="368"/>
        <end position="385"/>
    </location>
</feature>